<dbReference type="AlphaFoldDB" id="A0A7S1K6M9"/>
<gene>
    <name evidence="1" type="ORF">VBRA1451_LOCUS19980</name>
</gene>
<proteinExistence type="predicted"/>
<organism evidence="1">
    <name type="scientific">Vitrella brassicaformis</name>
    <dbReference type="NCBI Taxonomy" id="1169539"/>
    <lineage>
        <taxon>Eukaryota</taxon>
        <taxon>Sar</taxon>
        <taxon>Alveolata</taxon>
        <taxon>Colpodellida</taxon>
        <taxon>Vitrellaceae</taxon>
        <taxon>Vitrella</taxon>
    </lineage>
</organism>
<sequence length="160" mass="18526">MVKLVVPSDITVAEEKTSLGVRKLTRMEHLGLLLSPPTLHFNYTKPDKSDMYKVLTKRFSQDKVRPYIAEICATRQESISKQVQCMVYLWLGTAVTTVGTWYSLRHYDWKAKLITLPFMAYGGSWLGRWTGDLITCRWWEYGRDRWLASLPGKTVYSPAQ</sequence>
<accession>A0A7S1K6M9</accession>
<evidence type="ECO:0000313" key="1">
    <source>
        <dbReference type="EMBL" id="CAD9064910.1"/>
    </source>
</evidence>
<name>A0A7S1K6M9_9ALVE</name>
<protein>
    <submittedName>
        <fullName evidence="1">Uncharacterized protein</fullName>
    </submittedName>
</protein>
<dbReference type="EMBL" id="HBGB01033883">
    <property type="protein sequence ID" value="CAD9064910.1"/>
    <property type="molecule type" value="Transcribed_RNA"/>
</dbReference>
<reference evidence="1" key="1">
    <citation type="submission" date="2021-01" db="EMBL/GenBank/DDBJ databases">
        <authorList>
            <person name="Corre E."/>
            <person name="Pelletier E."/>
            <person name="Niang G."/>
            <person name="Scheremetjew M."/>
            <person name="Finn R."/>
            <person name="Kale V."/>
            <person name="Holt S."/>
            <person name="Cochrane G."/>
            <person name="Meng A."/>
            <person name="Brown T."/>
            <person name="Cohen L."/>
        </authorList>
    </citation>
    <scope>NUCLEOTIDE SEQUENCE</scope>
    <source>
        <strain evidence="1">CCMP3346</strain>
    </source>
</reference>